<keyword evidence="2" id="KW-0812">Transmembrane</keyword>
<dbReference type="GO" id="GO:0032259">
    <property type="term" value="P:methylation"/>
    <property type="evidence" value="ECO:0007669"/>
    <property type="project" value="UniProtKB-KW"/>
</dbReference>
<evidence type="ECO:0000256" key="2">
    <source>
        <dbReference type="SAM" id="Phobius"/>
    </source>
</evidence>
<reference evidence="3 4" key="1">
    <citation type="submission" date="2020-08" db="EMBL/GenBank/DDBJ databases">
        <title>Genomic Encyclopedia of Type Strains, Phase IV (KMG-IV): sequencing the most valuable type-strain genomes for metagenomic binning, comparative biology and taxonomic classification.</title>
        <authorList>
            <person name="Goeker M."/>
        </authorList>
    </citation>
    <scope>NUCLEOTIDE SEQUENCE [LARGE SCALE GENOMIC DNA]</scope>
    <source>
        <strain evidence="3 4">DSM 100211</strain>
    </source>
</reference>
<keyword evidence="2" id="KW-0472">Membrane</keyword>
<feature type="transmembrane region" description="Helical" evidence="2">
    <location>
        <begin position="199"/>
        <end position="220"/>
    </location>
</feature>
<evidence type="ECO:0000313" key="4">
    <source>
        <dbReference type="Proteomes" id="UP000574761"/>
    </source>
</evidence>
<dbReference type="Proteomes" id="UP000574761">
    <property type="component" value="Unassembled WGS sequence"/>
</dbReference>
<feature type="transmembrane region" description="Helical" evidence="2">
    <location>
        <begin position="157"/>
        <end position="179"/>
    </location>
</feature>
<name>A0A7W6GND4_9HYPH</name>
<organism evidence="3 4">
    <name type="scientific">Mycoplana azooxidifex</name>
    <dbReference type="NCBI Taxonomy" id="1636188"/>
    <lineage>
        <taxon>Bacteria</taxon>
        <taxon>Pseudomonadati</taxon>
        <taxon>Pseudomonadota</taxon>
        <taxon>Alphaproteobacteria</taxon>
        <taxon>Hyphomicrobiales</taxon>
        <taxon>Rhizobiaceae</taxon>
        <taxon>Mycoplana</taxon>
    </lineage>
</organism>
<keyword evidence="2" id="KW-1133">Transmembrane helix</keyword>
<sequence>MGVTEAMNEAHSEPSSHLGPKDPRTASNATELGEFLASHGGPFFELQEQLKLLRQSALRAPARAALFVALAWGVPFLLGLPRSFSLDHGRGAYLADLGVWAKFFIGIGAFVLAEQQVERGLQAKLSQMVRAPIIAPASIPEAAAIVSAALRKRDSRVAELVCLLLAIFASCLSYLNFHTVGTSSWAVEHLPAGNRISAAGWWSICFSLPLFVFLFLRGIWRHFVWAQLLRGLARLDLRLVATHPDGKGGLAFLAQYPNAYVFFVFGMSCAVAAAVAKNFLHEGLTMTTFTMVMSGWLAIVISFFAYPLSAFTPPLSRLREGGLALLGAQATQYCRAAERKAIGRNVFSDPTPEPDSEMSDPAKHYEASRKLSVVLVSRSAVVPVAAGALIPFAVAGATKLPYKEVVSVLKKLLLL</sequence>
<accession>A0A7W6GND4</accession>
<gene>
    <name evidence="3" type="ORF">GGQ64_005111</name>
</gene>
<feature type="transmembrane region" description="Helical" evidence="2">
    <location>
        <begin position="60"/>
        <end position="80"/>
    </location>
</feature>
<dbReference type="GO" id="GO:0008168">
    <property type="term" value="F:methyltransferase activity"/>
    <property type="evidence" value="ECO:0007669"/>
    <property type="project" value="UniProtKB-KW"/>
</dbReference>
<dbReference type="AlphaFoldDB" id="A0A7W6GND4"/>
<feature type="compositionally biased region" description="Basic and acidic residues" evidence="1">
    <location>
        <begin position="8"/>
        <end position="24"/>
    </location>
</feature>
<feature type="transmembrane region" description="Helical" evidence="2">
    <location>
        <begin position="259"/>
        <end position="280"/>
    </location>
</feature>
<feature type="transmembrane region" description="Helical" evidence="2">
    <location>
        <begin position="286"/>
        <end position="309"/>
    </location>
</feature>
<proteinExistence type="predicted"/>
<keyword evidence="3" id="KW-0489">Methyltransferase</keyword>
<dbReference type="RefSeq" id="WP_246422926.1">
    <property type="nucleotide sequence ID" value="NZ_JACIEE010000014.1"/>
</dbReference>
<protein>
    <submittedName>
        <fullName evidence="3">Protein-S-isoprenylcysteine O-methyltransferase Ste14</fullName>
    </submittedName>
</protein>
<comment type="caution">
    <text evidence="3">The sequence shown here is derived from an EMBL/GenBank/DDBJ whole genome shotgun (WGS) entry which is preliminary data.</text>
</comment>
<evidence type="ECO:0000313" key="3">
    <source>
        <dbReference type="EMBL" id="MBB3979864.1"/>
    </source>
</evidence>
<evidence type="ECO:0000256" key="1">
    <source>
        <dbReference type="SAM" id="MobiDB-lite"/>
    </source>
</evidence>
<feature type="transmembrane region" description="Helical" evidence="2">
    <location>
        <begin position="92"/>
        <end position="113"/>
    </location>
</feature>
<keyword evidence="3" id="KW-0808">Transferase</keyword>
<keyword evidence="4" id="KW-1185">Reference proteome</keyword>
<feature type="region of interest" description="Disordered" evidence="1">
    <location>
        <begin position="1"/>
        <end position="26"/>
    </location>
</feature>
<dbReference type="EMBL" id="JACIEE010000014">
    <property type="protein sequence ID" value="MBB3979864.1"/>
    <property type="molecule type" value="Genomic_DNA"/>
</dbReference>